<dbReference type="PATRIC" id="fig|861299.3.peg.2397"/>
<keyword evidence="2" id="KW-1185">Reference proteome</keyword>
<dbReference type="InterPro" id="IPR010869">
    <property type="entry name" value="DUF1501"/>
</dbReference>
<evidence type="ECO:0008006" key="3">
    <source>
        <dbReference type="Google" id="ProtNLM"/>
    </source>
</evidence>
<dbReference type="KEGG" id="gba:J421_2352"/>
<dbReference type="PANTHER" id="PTHR43737:SF1">
    <property type="entry name" value="DUF1501 DOMAIN-CONTAINING PROTEIN"/>
    <property type="match status" value="1"/>
</dbReference>
<sequence>MQRRVFLKSGALALVTMGLSPSFLRRSVFAQDLTRTRRGKVLICLFQRGAADALNVVVPFGDRSYYELRPNIGIAQPGRPQGAIDLDGFFGLHPSLAPMKPLWDRGLLAPIHAVGSPSATRSHFDAQDYMETATPDRKDTHDGWLNRYLAVRGTCEAGCATHATDATPNGLVDAHGNPFRAVAMTAQTPRVLQGPAPSVAMSSIDDFTIRASGSDAEARLEALYRTGSADLVHGAGNEMFEAMKILRSANPKQYAPQNGADYPRTQFGQRLMQIAQLIKADVGLEIAFADIGGWDTHVNQGAANGQLANRLDELARSISALVADLGDRMDDVVILTMSEFGRTARQNGTGGTDHGHAGTMFVIGGSVHGHKVHGRWPGLAPEQLNEGRDLALTTDFRAVFAEVTRKHLGATQLDRIFPGFDATSAVGVL</sequence>
<dbReference type="OrthoDB" id="9779968at2"/>
<proteinExistence type="predicted"/>
<name>W0RFL2_9BACT</name>
<dbReference type="HOGENOM" id="CLU_032896_3_1_0"/>
<protein>
    <recommendedName>
        <fullName evidence="3">DUF1501 domain-containing protein</fullName>
    </recommendedName>
</protein>
<evidence type="ECO:0000313" key="1">
    <source>
        <dbReference type="EMBL" id="AHG89889.1"/>
    </source>
</evidence>
<accession>W0RFL2</accession>
<dbReference type="InParanoid" id="W0RFL2"/>
<dbReference type="Proteomes" id="UP000019151">
    <property type="component" value="Chromosome"/>
</dbReference>
<dbReference type="eggNOG" id="COG4102">
    <property type="taxonomic scope" value="Bacteria"/>
</dbReference>
<reference evidence="1 2" key="1">
    <citation type="journal article" date="2014" name="Genome Announc.">
        <title>Genome Sequence and Methylome of Soil Bacterium Gemmatirosa kalamazoonensis KBS708T, a Member of the Rarely Cultivated Gemmatimonadetes Phylum.</title>
        <authorList>
            <person name="Debruyn J.M."/>
            <person name="Radosevich M."/>
            <person name="Wommack K.E."/>
            <person name="Polson S.W."/>
            <person name="Hauser L.J."/>
            <person name="Fawaz M.N."/>
            <person name="Korlach J."/>
            <person name="Tsai Y.C."/>
        </authorList>
    </citation>
    <scope>NUCLEOTIDE SEQUENCE [LARGE SCALE GENOMIC DNA]</scope>
    <source>
        <strain evidence="1 2">KBS708</strain>
    </source>
</reference>
<dbReference type="AlphaFoldDB" id="W0RFL2"/>
<dbReference type="EMBL" id="CP007128">
    <property type="protein sequence ID" value="AHG89889.1"/>
    <property type="molecule type" value="Genomic_DNA"/>
</dbReference>
<dbReference type="RefSeq" id="WP_025411368.1">
    <property type="nucleotide sequence ID" value="NZ_CP007128.1"/>
</dbReference>
<evidence type="ECO:0000313" key="2">
    <source>
        <dbReference type="Proteomes" id="UP000019151"/>
    </source>
</evidence>
<dbReference type="PANTHER" id="PTHR43737">
    <property type="entry name" value="BLL7424 PROTEIN"/>
    <property type="match status" value="1"/>
</dbReference>
<gene>
    <name evidence="1" type="ORF">J421_2352</name>
</gene>
<dbReference type="STRING" id="861299.J421_2352"/>
<dbReference type="Pfam" id="PF07394">
    <property type="entry name" value="DUF1501"/>
    <property type="match status" value="1"/>
</dbReference>
<organism evidence="1 2">
    <name type="scientific">Gemmatirosa kalamazoonensis</name>
    <dbReference type="NCBI Taxonomy" id="861299"/>
    <lineage>
        <taxon>Bacteria</taxon>
        <taxon>Pseudomonadati</taxon>
        <taxon>Gemmatimonadota</taxon>
        <taxon>Gemmatimonadia</taxon>
        <taxon>Gemmatimonadales</taxon>
        <taxon>Gemmatimonadaceae</taxon>
        <taxon>Gemmatirosa</taxon>
    </lineage>
</organism>